<feature type="compositionally biased region" description="Pro residues" evidence="1">
    <location>
        <begin position="698"/>
        <end position="710"/>
    </location>
</feature>
<evidence type="ECO:0000256" key="1">
    <source>
        <dbReference type="SAM" id="MobiDB-lite"/>
    </source>
</evidence>
<feature type="compositionally biased region" description="Pro residues" evidence="1">
    <location>
        <begin position="754"/>
        <end position="771"/>
    </location>
</feature>
<feature type="compositionally biased region" description="Polar residues" evidence="1">
    <location>
        <begin position="80"/>
        <end position="89"/>
    </location>
</feature>
<feature type="region of interest" description="Disordered" evidence="1">
    <location>
        <begin position="1081"/>
        <end position="1141"/>
    </location>
</feature>
<feature type="compositionally biased region" description="Basic and acidic residues" evidence="1">
    <location>
        <begin position="622"/>
        <end position="633"/>
    </location>
</feature>
<reference evidence="2" key="1">
    <citation type="journal article" date="2022" name="G3 (Bethesda)">
        <title>High quality genome of the basidiomycete yeast Dioszegia hungarica PDD-24b-2 isolated from cloud water.</title>
        <authorList>
            <person name="Jarrige D."/>
            <person name="Haridas S."/>
            <person name="Bleykasten-Grosshans C."/>
            <person name="Joly M."/>
            <person name="Nadalig T."/>
            <person name="Sancelme M."/>
            <person name="Vuilleumier S."/>
            <person name="Grigoriev I.V."/>
            <person name="Amato P."/>
            <person name="Bringel F."/>
        </authorList>
    </citation>
    <scope>NUCLEOTIDE SEQUENCE</scope>
    <source>
        <strain evidence="2">PDD-24b-2</strain>
    </source>
</reference>
<feature type="region of interest" description="Disordered" evidence="1">
    <location>
        <begin position="284"/>
        <end position="401"/>
    </location>
</feature>
<feature type="region of interest" description="Disordered" evidence="1">
    <location>
        <begin position="1"/>
        <end position="91"/>
    </location>
</feature>
<accession>A0AA38H4B4</accession>
<feature type="compositionally biased region" description="Basic and acidic residues" evidence="1">
    <location>
        <begin position="848"/>
        <end position="879"/>
    </location>
</feature>
<dbReference type="EMBL" id="JAKWFO010000008">
    <property type="protein sequence ID" value="KAI9633936.1"/>
    <property type="molecule type" value="Genomic_DNA"/>
</dbReference>
<feature type="compositionally biased region" description="Low complexity" evidence="1">
    <location>
        <begin position="772"/>
        <end position="782"/>
    </location>
</feature>
<feature type="compositionally biased region" description="Pro residues" evidence="1">
    <location>
        <begin position="206"/>
        <end position="223"/>
    </location>
</feature>
<feature type="region of interest" description="Disordered" evidence="1">
    <location>
        <begin position="622"/>
        <end position="1043"/>
    </location>
</feature>
<keyword evidence="3" id="KW-1185">Reference proteome</keyword>
<feature type="compositionally biased region" description="Pro residues" evidence="1">
    <location>
        <begin position="730"/>
        <end position="746"/>
    </location>
</feature>
<feature type="compositionally biased region" description="Polar residues" evidence="1">
    <location>
        <begin position="533"/>
        <end position="550"/>
    </location>
</feature>
<feature type="compositionally biased region" description="Basic and acidic residues" evidence="1">
    <location>
        <begin position="140"/>
        <end position="156"/>
    </location>
</feature>
<dbReference type="AlphaFoldDB" id="A0AA38H4B4"/>
<feature type="compositionally biased region" description="Polar residues" evidence="1">
    <location>
        <begin position="384"/>
        <end position="400"/>
    </location>
</feature>
<feature type="compositionally biased region" description="Low complexity" evidence="1">
    <location>
        <begin position="1014"/>
        <end position="1033"/>
    </location>
</feature>
<dbReference type="GeneID" id="77729389"/>
<feature type="compositionally biased region" description="Low complexity" evidence="1">
    <location>
        <begin position="27"/>
        <end position="40"/>
    </location>
</feature>
<gene>
    <name evidence="2" type="ORF">MKK02DRAFT_38606</name>
</gene>
<feature type="compositionally biased region" description="Basic and acidic residues" evidence="1">
    <location>
        <begin position="681"/>
        <end position="695"/>
    </location>
</feature>
<feature type="compositionally biased region" description="Gly residues" evidence="1">
    <location>
        <begin position="1084"/>
        <end position="1099"/>
    </location>
</feature>
<name>A0AA38H4B4_9TREE</name>
<feature type="compositionally biased region" description="Gly residues" evidence="1">
    <location>
        <begin position="818"/>
        <end position="830"/>
    </location>
</feature>
<protein>
    <submittedName>
        <fullName evidence="2">Uncharacterized protein</fullName>
    </submittedName>
</protein>
<feature type="compositionally biased region" description="Low complexity" evidence="1">
    <location>
        <begin position="573"/>
        <end position="583"/>
    </location>
</feature>
<comment type="caution">
    <text evidence="2">The sequence shown here is derived from an EMBL/GenBank/DDBJ whole genome shotgun (WGS) entry which is preliminary data.</text>
</comment>
<proteinExistence type="predicted"/>
<feature type="compositionally biased region" description="Basic and acidic residues" evidence="1">
    <location>
        <begin position="959"/>
        <end position="989"/>
    </location>
</feature>
<feature type="compositionally biased region" description="Polar residues" evidence="1">
    <location>
        <begin position="471"/>
        <end position="482"/>
    </location>
</feature>
<feature type="region of interest" description="Disordered" evidence="1">
    <location>
        <begin position="440"/>
        <end position="602"/>
    </location>
</feature>
<feature type="compositionally biased region" description="Basic and acidic residues" evidence="1">
    <location>
        <begin position="308"/>
        <end position="322"/>
    </location>
</feature>
<feature type="region of interest" description="Disordered" evidence="1">
    <location>
        <begin position="109"/>
        <end position="267"/>
    </location>
</feature>
<organism evidence="2 3">
    <name type="scientific">Dioszegia hungarica</name>
    <dbReference type="NCBI Taxonomy" id="4972"/>
    <lineage>
        <taxon>Eukaryota</taxon>
        <taxon>Fungi</taxon>
        <taxon>Dikarya</taxon>
        <taxon>Basidiomycota</taxon>
        <taxon>Agaricomycotina</taxon>
        <taxon>Tremellomycetes</taxon>
        <taxon>Tremellales</taxon>
        <taxon>Bulleribasidiaceae</taxon>
        <taxon>Dioszegia</taxon>
    </lineage>
</organism>
<dbReference type="Proteomes" id="UP001164286">
    <property type="component" value="Unassembled WGS sequence"/>
</dbReference>
<sequence>MAHPSAPARAPVPLPSSQTQPSAYIYPQTHTPTPSQSPSSFEAWRNRPKRTQNWSQALPPPRDPGEQSWGKGVGVGSAEWSGTTAASSQRIREAEVRAKMQRMAEERDALARAGPDVGPGLDKTDGGTEPTTFKNGRFAAVEKEERAGEVVREQRRLGSQGSNASRSVVNLPQQPGRASALVKPNLTIPIRPPGGSVVLPARIDPRPPPTPFLALPSPDPARLPSPSHTPKRQPPASHLGTRPVPIRSIGSDHSAHSGTSARSQRDAFIESALHLPIELLSAVQAEQPNSRAPAEPVRKSKSNVSQRKGKEAEARNVGRGDGEADTVGGSAIAKGNKGEGKGRAGGAPLEPVKTWPRETPRSTTKAEIGHLQIPSARTLRSAPAQAQGQSGLPARSSSMNVPHHVYAQSGPIASPRLAVPALPAPKRTPSPIHIPPPSASHLLLPKHTPNLRPALSRGGSADALGRRQRDPSLTNLLQTRFEPSTYPLPPSSVEMSPVRPDRHDQQPPVRALGSAASHKAIMPIRVEDDHSLTPGSSFDHNHRNPGSTSPLPRPGHRSIVIDPPSSDAHLKFSQPRSSQSSRPGAQDPTGNEGDRISFEIPSGTRGRLRVSLAWFRDSPRRWKDRVRSPRSEEPPPLPTKEGRWAREDRIPVSPRPRTRSPGDDRSPPRSRPHSPPYPPARSKEHLAPPERDRVRFSPNPPDVRSPPPWHVLPSNPYLHPGTPFIGSPVAYPPRPGPPIMPYPQPAPGWQGMPYPTPGRFPPPAPPSPRPSVDPSSDGSPPALRRQFPLPPPLAGYPGGRNGFGAPSQFPYEPSIVGRGRGQRQGQGQGQEGLPWSGRQTMWQRMFRPQRDDEHWRNGQRQGRDGKEGLIRNWRREVPPEKAGTTFIGGESGYEGNRRRPIWPFGTARAGPSQTQAGYPSTYPPPPRTTAARTNIFSRAPRPFNRSAIPGRAGSPIRVSAEDVKAARRAERKDRRDRRNAMQGVEDGRTTLHPFDSVTRAGEGRRSPVLPARMRQQPPQQQEQRGQRGQQQRQLNPMGTGRAGGMVRDWVKRVSMQPQPGVRTGGSNRAGGAWKDRLKARGERGGMAGGGAGVGIGAGAGAKLRRGDSGRQKQTAGKGSGGVRGDKGGMGRMGGILRMKKV</sequence>
<evidence type="ECO:0000313" key="2">
    <source>
        <dbReference type="EMBL" id="KAI9633936.1"/>
    </source>
</evidence>
<feature type="compositionally biased region" description="Polar residues" evidence="1">
    <location>
        <begin position="157"/>
        <end position="173"/>
    </location>
</feature>
<feature type="compositionally biased region" description="Basic and acidic residues" evidence="1">
    <location>
        <begin position="640"/>
        <end position="650"/>
    </location>
</feature>
<evidence type="ECO:0000313" key="3">
    <source>
        <dbReference type="Proteomes" id="UP001164286"/>
    </source>
</evidence>
<dbReference type="RefSeq" id="XP_052943713.1">
    <property type="nucleotide sequence ID" value="XM_053090184.1"/>
</dbReference>